<evidence type="ECO:0000256" key="3">
    <source>
        <dbReference type="ARBA" id="ARBA00022692"/>
    </source>
</evidence>
<dbReference type="InterPro" id="IPR036259">
    <property type="entry name" value="MFS_trans_sf"/>
</dbReference>
<evidence type="ECO:0000256" key="6">
    <source>
        <dbReference type="SAM" id="Phobius"/>
    </source>
</evidence>
<feature type="transmembrane region" description="Helical" evidence="6">
    <location>
        <begin position="108"/>
        <end position="135"/>
    </location>
</feature>
<dbReference type="PROSITE" id="PS50850">
    <property type="entry name" value="MFS"/>
    <property type="match status" value="1"/>
</dbReference>
<evidence type="ECO:0000256" key="2">
    <source>
        <dbReference type="ARBA" id="ARBA00022448"/>
    </source>
</evidence>
<dbReference type="GO" id="GO:0005886">
    <property type="term" value="C:plasma membrane"/>
    <property type="evidence" value="ECO:0007669"/>
    <property type="project" value="TreeGrafter"/>
</dbReference>
<organism evidence="8 9">
    <name type="scientific">Diatrype stigma</name>
    <dbReference type="NCBI Taxonomy" id="117547"/>
    <lineage>
        <taxon>Eukaryota</taxon>
        <taxon>Fungi</taxon>
        <taxon>Dikarya</taxon>
        <taxon>Ascomycota</taxon>
        <taxon>Pezizomycotina</taxon>
        <taxon>Sordariomycetes</taxon>
        <taxon>Xylariomycetidae</taxon>
        <taxon>Xylariales</taxon>
        <taxon>Diatrypaceae</taxon>
        <taxon>Diatrype</taxon>
    </lineage>
</organism>
<comment type="caution">
    <text evidence="8">The sequence shown here is derived from an EMBL/GenBank/DDBJ whole genome shotgun (WGS) entry which is preliminary data.</text>
</comment>
<feature type="domain" description="Major facilitator superfamily (MFS) profile" evidence="7">
    <location>
        <begin position="42"/>
        <end position="165"/>
    </location>
</feature>
<sequence>MPETDKIQTQSLRVKEMQQPSLDSASSDAPYSVFTKRQKRWIVFLAALAAMFSPMSSFIFYPAITSIATSLGVTVGLVNIAITTYMVVSGIRPALLGNAADKIGRRPIYVFALSVYLAANIGLSVQHNFAALLVLRMLQSVESSGTISLGYGIISDITTPAERGS</sequence>
<dbReference type="PANTHER" id="PTHR23502">
    <property type="entry name" value="MAJOR FACILITATOR SUPERFAMILY"/>
    <property type="match status" value="1"/>
</dbReference>
<keyword evidence="3 6" id="KW-0812">Transmembrane</keyword>
<dbReference type="PROSITE" id="PS00216">
    <property type="entry name" value="SUGAR_TRANSPORT_1"/>
    <property type="match status" value="1"/>
</dbReference>
<reference evidence="8 9" key="1">
    <citation type="submission" date="2024-02" db="EMBL/GenBank/DDBJ databases">
        <title>De novo assembly and annotation of 12 fungi associated with fruit tree decline syndrome in Ontario, Canada.</title>
        <authorList>
            <person name="Sulman M."/>
            <person name="Ellouze W."/>
            <person name="Ilyukhin E."/>
        </authorList>
    </citation>
    <scope>NUCLEOTIDE SEQUENCE [LARGE SCALE GENOMIC DNA]</scope>
    <source>
        <strain evidence="8 9">M11/M66-122</strain>
    </source>
</reference>
<comment type="subcellular location">
    <subcellularLocation>
        <location evidence="1">Membrane</location>
        <topology evidence="1">Multi-pass membrane protein</topology>
    </subcellularLocation>
</comment>
<protein>
    <recommendedName>
        <fullName evidence="7">Major facilitator superfamily (MFS) profile domain-containing protein</fullName>
    </recommendedName>
</protein>
<feature type="transmembrane region" description="Helical" evidence="6">
    <location>
        <begin position="41"/>
        <end position="61"/>
    </location>
</feature>
<keyword evidence="9" id="KW-1185">Reference proteome</keyword>
<dbReference type="InterPro" id="IPR011701">
    <property type="entry name" value="MFS"/>
</dbReference>
<dbReference type="InterPro" id="IPR005829">
    <property type="entry name" value="Sugar_transporter_CS"/>
</dbReference>
<name>A0AAN9YSY3_9PEZI</name>
<evidence type="ECO:0000313" key="9">
    <source>
        <dbReference type="Proteomes" id="UP001320420"/>
    </source>
</evidence>
<evidence type="ECO:0000256" key="1">
    <source>
        <dbReference type="ARBA" id="ARBA00004141"/>
    </source>
</evidence>
<dbReference type="EMBL" id="JAKJXP020000029">
    <property type="protein sequence ID" value="KAK7753407.1"/>
    <property type="molecule type" value="Genomic_DNA"/>
</dbReference>
<evidence type="ECO:0000256" key="5">
    <source>
        <dbReference type="ARBA" id="ARBA00023136"/>
    </source>
</evidence>
<dbReference type="InterPro" id="IPR020846">
    <property type="entry name" value="MFS_dom"/>
</dbReference>
<proteinExistence type="predicted"/>
<dbReference type="Pfam" id="PF07690">
    <property type="entry name" value="MFS_1"/>
    <property type="match status" value="1"/>
</dbReference>
<dbReference type="GO" id="GO:0140115">
    <property type="term" value="P:export across plasma membrane"/>
    <property type="evidence" value="ECO:0007669"/>
    <property type="project" value="UniProtKB-ARBA"/>
</dbReference>
<keyword evidence="5 6" id="KW-0472">Membrane</keyword>
<gene>
    <name evidence="8" type="ORF">SLS62_004698</name>
</gene>
<dbReference type="SUPFAM" id="SSF103473">
    <property type="entry name" value="MFS general substrate transporter"/>
    <property type="match status" value="1"/>
</dbReference>
<evidence type="ECO:0000313" key="8">
    <source>
        <dbReference type="EMBL" id="KAK7753407.1"/>
    </source>
</evidence>
<keyword evidence="2" id="KW-0813">Transport</keyword>
<dbReference type="GO" id="GO:0042908">
    <property type="term" value="P:xenobiotic transport"/>
    <property type="evidence" value="ECO:0007669"/>
    <property type="project" value="UniProtKB-ARBA"/>
</dbReference>
<evidence type="ECO:0000259" key="7">
    <source>
        <dbReference type="PROSITE" id="PS50850"/>
    </source>
</evidence>
<evidence type="ECO:0000256" key="4">
    <source>
        <dbReference type="ARBA" id="ARBA00022989"/>
    </source>
</evidence>
<dbReference type="Proteomes" id="UP001320420">
    <property type="component" value="Unassembled WGS sequence"/>
</dbReference>
<keyword evidence="4 6" id="KW-1133">Transmembrane helix</keyword>
<dbReference type="AlphaFoldDB" id="A0AAN9YSY3"/>
<feature type="transmembrane region" description="Helical" evidence="6">
    <location>
        <begin position="67"/>
        <end position="88"/>
    </location>
</feature>
<accession>A0AAN9YSY3</accession>
<dbReference type="GO" id="GO:0022857">
    <property type="term" value="F:transmembrane transporter activity"/>
    <property type="evidence" value="ECO:0007669"/>
    <property type="project" value="InterPro"/>
</dbReference>
<dbReference type="PANTHER" id="PTHR23502:SF51">
    <property type="entry name" value="QUINIDINE RESISTANCE PROTEIN 1-RELATED"/>
    <property type="match status" value="1"/>
</dbReference>
<dbReference type="Gene3D" id="1.20.1720.10">
    <property type="entry name" value="Multidrug resistance protein D"/>
    <property type="match status" value="1"/>
</dbReference>